<reference evidence="5 6" key="1">
    <citation type="submission" date="2024-04" db="EMBL/GenBank/DDBJ databases">
        <authorList>
            <consortium name="Genoscope - CEA"/>
            <person name="William W."/>
        </authorList>
    </citation>
    <scope>NUCLEOTIDE SEQUENCE [LARGE SCALE GENOMIC DNA]</scope>
</reference>
<feature type="non-terminal residue" evidence="5">
    <location>
        <position position="194"/>
    </location>
</feature>
<dbReference type="Proteomes" id="UP001497497">
    <property type="component" value="Unassembled WGS sequence"/>
</dbReference>
<dbReference type="GO" id="GO:0016020">
    <property type="term" value="C:membrane"/>
    <property type="evidence" value="ECO:0007669"/>
    <property type="project" value="TreeGrafter"/>
</dbReference>
<evidence type="ECO:0000313" key="6">
    <source>
        <dbReference type="Proteomes" id="UP001497497"/>
    </source>
</evidence>
<dbReference type="GO" id="GO:0012505">
    <property type="term" value="C:endomembrane system"/>
    <property type="evidence" value="ECO:0007669"/>
    <property type="project" value="UniProtKB-SubCell"/>
</dbReference>
<feature type="non-terminal residue" evidence="5">
    <location>
        <position position="1"/>
    </location>
</feature>
<evidence type="ECO:0000256" key="2">
    <source>
        <dbReference type="ARBA" id="ARBA00022737"/>
    </source>
</evidence>
<dbReference type="EMBL" id="CAXITT010000395">
    <property type="protein sequence ID" value="CAL1540699.1"/>
    <property type="molecule type" value="Genomic_DNA"/>
</dbReference>
<comment type="subcellular location">
    <subcellularLocation>
        <location evidence="1">Endomembrane system</location>
        <topology evidence="1">Multi-pass membrane protein</topology>
    </subcellularLocation>
</comment>
<dbReference type="PANTHER" id="PTHR24223">
    <property type="entry name" value="ATP-BINDING CASSETTE SUB-FAMILY C"/>
    <property type="match status" value="1"/>
</dbReference>
<accession>A0AAV2I3I3</accession>
<keyword evidence="2" id="KW-0677">Repeat</keyword>
<keyword evidence="4" id="KW-0067">ATP-binding</keyword>
<dbReference type="GO" id="GO:0005524">
    <property type="term" value="F:ATP binding"/>
    <property type="evidence" value="ECO:0007669"/>
    <property type="project" value="UniProtKB-KW"/>
</dbReference>
<dbReference type="InterPro" id="IPR050173">
    <property type="entry name" value="ABC_transporter_C-like"/>
</dbReference>
<name>A0AAV2I3I3_LYMST</name>
<protein>
    <submittedName>
        <fullName evidence="5">Uncharacterized protein</fullName>
    </submittedName>
</protein>
<evidence type="ECO:0000256" key="1">
    <source>
        <dbReference type="ARBA" id="ARBA00004127"/>
    </source>
</evidence>
<evidence type="ECO:0000313" key="5">
    <source>
        <dbReference type="EMBL" id="CAL1540699.1"/>
    </source>
</evidence>
<comment type="caution">
    <text evidence="5">The sequence shown here is derived from an EMBL/GenBank/DDBJ whole genome shotgun (WGS) entry which is preliminary data.</text>
</comment>
<proteinExistence type="predicted"/>
<keyword evidence="6" id="KW-1185">Reference proteome</keyword>
<dbReference type="GO" id="GO:0042626">
    <property type="term" value="F:ATPase-coupled transmembrane transporter activity"/>
    <property type="evidence" value="ECO:0007669"/>
    <property type="project" value="TreeGrafter"/>
</dbReference>
<keyword evidence="3" id="KW-0547">Nucleotide-binding</keyword>
<evidence type="ECO:0000256" key="3">
    <source>
        <dbReference type="ARBA" id="ARBA00022741"/>
    </source>
</evidence>
<gene>
    <name evidence="5" type="ORF">GSLYS_00014348001</name>
</gene>
<organism evidence="5 6">
    <name type="scientific">Lymnaea stagnalis</name>
    <name type="common">Great pond snail</name>
    <name type="synonym">Helix stagnalis</name>
    <dbReference type="NCBI Taxonomy" id="6523"/>
    <lineage>
        <taxon>Eukaryota</taxon>
        <taxon>Metazoa</taxon>
        <taxon>Spiralia</taxon>
        <taxon>Lophotrochozoa</taxon>
        <taxon>Mollusca</taxon>
        <taxon>Gastropoda</taxon>
        <taxon>Heterobranchia</taxon>
        <taxon>Euthyneura</taxon>
        <taxon>Panpulmonata</taxon>
        <taxon>Hygrophila</taxon>
        <taxon>Lymnaeoidea</taxon>
        <taxon>Lymnaeidae</taxon>
        <taxon>Lymnaea</taxon>
    </lineage>
</organism>
<sequence length="194" mass="22589">IFITENIQFDLMCVSYGLIIIQFFLQFFSEPVILQYDIHISTKKSSPEIKASFPSKVTFHWMTSFIWQGYRKSLTPEDIWELPDYLKSRHIVPEFQKAWDKEKHKIYLRIKQLTSGGLYDDLSGETTHLLKVQPKMSNIPKLSPSLLKALFKTYAPELLRAHAMRLGADSLQFVLPILTNLLIGFVETRERHTA</sequence>
<evidence type="ECO:0000256" key="4">
    <source>
        <dbReference type="ARBA" id="ARBA00022840"/>
    </source>
</evidence>
<dbReference type="AlphaFoldDB" id="A0AAV2I3I3"/>
<dbReference type="PANTHER" id="PTHR24223:SF443">
    <property type="entry name" value="MULTIDRUG-RESISTANCE LIKE PROTEIN 1, ISOFORM I"/>
    <property type="match status" value="1"/>
</dbReference>